<dbReference type="AlphaFoldDB" id="A0A645H774"/>
<comment type="caution">
    <text evidence="1">The sequence shown here is derived from an EMBL/GenBank/DDBJ whole genome shotgun (WGS) entry which is preliminary data.</text>
</comment>
<organism evidence="1">
    <name type="scientific">bioreactor metagenome</name>
    <dbReference type="NCBI Taxonomy" id="1076179"/>
    <lineage>
        <taxon>unclassified sequences</taxon>
        <taxon>metagenomes</taxon>
        <taxon>ecological metagenomes</taxon>
    </lineage>
</organism>
<accession>A0A645H774</accession>
<proteinExistence type="predicted"/>
<protein>
    <submittedName>
        <fullName evidence="1">Uncharacterized protein</fullName>
    </submittedName>
</protein>
<name>A0A645H774_9ZZZZ</name>
<dbReference type="EMBL" id="VSSQ01083288">
    <property type="protein sequence ID" value="MPN31663.1"/>
    <property type="molecule type" value="Genomic_DNA"/>
</dbReference>
<gene>
    <name evidence="1" type="ORF">SDC9_179137</name>
</gene>
<sequence length="38" mass="4185">MEYIIDTNVPLKAADTTNDDGLDIMCALACLQLIKKVM</sequence>
<evidence type="ECO:0000313" key="1">
    <source>
        <dbReference type="EMBL" id="MPN31663.1"/>
    </source>
</evidence>
<reference evidence="1" key="1">
    <citation type="submission" date="2019-08" db="EMBL/GenBank/DDBJ databases">
        <authorList>
            <person name="Kucharzyk K."/>
            <person name="Murdoch R.W."/>
            <person name="Higgins S."/>
            <person name="Loffler F."/>
        </authorList>
    </citation>
    <scope>NUCLEOTIDE SEQUENCE</scope>
</reference>